<proteinExistence type="predicted"/>
<organism evidence="1 2">
    <name type="scientific">Dreissena polymorpha</name>
    <name type="common">Zebra mussel</name>
    <name type="synonym">Mytilus polymorpha</name>
    <dbReference type="NCBI Taxonomy" id="45954"/>
    <lineage>
        <taxon>Eukaryota</taxon>
        <taxon>Metazoa</taxon>
        <taxon>Spiralia</taxon>
        <taxon>Lophotrochozoa</taxon>
        <taxon>Mollusca</taxon>
        <taxon>Bivalvia</taxon>
        <taxon>Autobranchia</taxon>
        <taxon>Heteroconchia</taxon>
        <taxon>Euheterodonta</taxon>
        <taxon>Imparidentia</taxon>
        <taxon>Neoheterodontei</taxon>
        <taxon>Myida</taxon>
        <taxon>Dreissenoidea</taxon>
        <taxon>Dreissenidae</taxon>
        <taxon>Dreissena</taxon>
    </lineage>
</organism>
<reference evidence="1" key="1">
    <citation type="journal article" date="2019" name="bioRxiv">
        <title>The Genome of the Zebra Mussel, Dreissena polymorpha: A Resource for Invasive Species Research.</title>
        <authorList>
            <person name="McCartney M.A."/>
            <person name="Auch B."/>
            <person name="Kono T."/>
            <person name="Mallez S."/>
            <person name="Zhang Y."/>
            <person name="Obille A."/>
            <person name="Becker A."/>
            <person name="Abrahante J.E."/>
            <person name="Garbe J."/>
            <person name="Badalamenti J.P."/>
            <person name="Herman A."/>
            <person name="Mangelson H."/>
            <person name="Liachko I."/>
            <person name="Sullivan S."/>
            <person name="Sone E.D."/>
            <person name="Koren S."/>
            <person name="Silverstein K.A.T."/>
            <person name="Beckman K.B."/>
            <person name="Gohl D.M."/>
        </authorList>
    </citation>
    <scope>NUCLEOTIDE SEQUENCE</scope>
    <source>
        <strain evidence="1">Duluth1</strain>
        <tissue evidence="1">Whole animal</tissue>
    </source>
</reference>
<protein>
    <submittedName>
        <fullName evidence="1">Uncharacterized protein</fullName>
    </submittedName>
</protein>
<reference evidence="1" key="2">
    <citation type="submission" date="2020-11" db="EMBL/GenBank/DDBJ databases">
        <authorList>
            <person name="McCartney M.A."/>
            <person name="Auch B."/>
            <person name="Kono T."/>
            <person name="Mallez S."/>
            <person name="Becker A."/>
            <person name="Gohl D.M."/>
            <person name="Silverstein K.A.T."/>
            <person name="Koren S."/>
            <person name="Bechman K.B."/>
            <person name="Herman A."/>
            <person name="Abrahante J.E."/>
            <person name="Garbe J."/>
        </authorList>
    </citation>
    <scope>NUCLEOTIDE SEQUENCE</scope>
    <source>
        <strain evidence="1">Duluth1</strain>
        <tissue evidence="1">Whole animal</tissue>
    </source>
</reference>
<comment type="caution">
    <text evidence="1">The sequence shown here is derived from an EMBL/GenBank/DDBJ whole genome shotgun (WGS) entry which is preliminary data.</text>
</comment>
<accession>A0A9D4MNX2</accession>
<dbReference type="Proteomes" id="UP000828390">
    <property type="component" value="Unassembled WGS sequence"/>
</dbReference>
<dbReference type="EMBL" id="JAIWYP010000001">
    <property type="protein sequence ID" value="KAH3879129.1"/>
    <property type="molecule type" value="Genomic_DNA"/>
</dbReference>
<name>A0A9D4MNX2_DREPO</name>
<gene>
    <name evidence="1" type="ORF">DPMN_003030</name>
</gene>
<sequence>MSFQGYHRPPYLYGSIGAVEGNCCQTVITDSLSWPSWDHPQANHDDVFARIVHLVEHDEDELCCGMA</sequence>
<dbReference type="AlphaFoldDB" id="A0A9D4MNX2"/>
<evidence type="ECO:0000313" key="2">
    <source>
        <dbReference type="Proteomes" id="UP000828390"/>
    </source>
</evidence>
<keyword evidence="2" id="KW-1185">Reference proteome</keyword>
<evidence type="ECO:0000313" key="1">
    <source>
        <dbReference type="EMBL" id="KAH3879129.1"/>
    </source>
</evidence>